<proteinExistence type="predicted"/>
<reference evidence="2 3" key="1">
    <citation type="submission" date="2018-09" db="EMBL/GenBank/DDBJ databases">
        <title>Micromonospora sp. nov. MS1-9, isolated from a root of Musa sp.</title>
        <authorList>
            <person name="Kuncharoen N."/>
            <person name="Kudo T."/>
            <person name="Ohkuma M."/>
            <person name="Yuki M."/>
            <person name="Tanasupawat S."/>
        </authorList>
    </citation>
    <scope>NUCLEOTIDE SEQUENCE [LARGE SCALE GENOMIC DNA]</scope>
    <source>
        <strain evidence="2 3">MS1-9</strain>
    </source>
</reference>
<sequence>MTDAPDPKPARADRWRQARTRAFDRSRRTGLRAGTWLAQRWQQTVALLRGMEPSRAYAPPPAAPGRLTQRRDAEIVVPAHGYIYVFVIRVSFSWSAEGLRPELLSWYAQHLQPLAVAQLTRLAADLARSTAPQHAGELEVELPRAIGEADWNFSRAEGTVTGRPDAWVRLDERVQQALLPYSERRVTLESEYELHLLRAHSAQQLAQRWSTILREYADTAAEVGPQTQEGLVDAARRMLGLQKIAGQWIEDLLAERPRTDNWFDQPPPDARRSPDLPRQPGPESAANEAPADGDPSTQA</sequence>
<feature type="region of interest" description="Disordered" evidence="1">
    <location>
        <begin position="258"/>
        <end position="299"/>
    </location>
</feature>
<dbReference type="AlphaFoldDB" id="A0A3A9Y1S5"/>
<dbReference type="RefSeq" id="WP_120689787.1">
    <property type="nucleotide sequence ID" value="NZ_RAZT01000009.1"/>
</dbReference>
<gene>
    <name evidence="2" type="ORF">D7044_19615</name>
</gene>
<name>A0A3A9Y1S5_9ACTN</name>
<evidence type="ECO:0000256" key="1">
    <source>
        <dbReference type="SAM" id="MobiDB-lite"/>
    </source>
</evidence>
<dbReference type="EMBL" id="RAZT01000009">
    <property type="protein sequence ID" value="RKN30613.1"/>
    <property type="molecule type" value="Genomic_DNA"/>
</dbReference>
<accession>A0A3A9Y1S5</accession>
<comment type="caution">
    <text evidence="2">The sequence shown here is derived from an EMBL/GenBank/DDBJ whole genome shotgun (WGS) entry which is preliminary data.</text>
</comment>
<evidence type="ECO:0000313" key="2">
    <source>
        <dbReference type="EMBL" id="RKN30613.1"/>
    </source>
</evidence>
<protein>
    <submittedName>
        <fullName evidence="2">Uncharacterized protein</fullName>
    </submittedName>
</protein>
<dbReference type="Proteomes" id="UP000275865">
    <property type="component" value="Unassembled WGS sequence"/>
</dbReference>
<evidence type="ECO:0000313" key="3">
    <source>
        <dbReference type="Proteomes" id="UP000275865"/>
    </source>
</evidence>
<organism evidence="2 3">
    <name type="scientific">Micromonospora musae</name>
    <dbReference type="NCBI Taxonomy" id="1894970"/>
    <lineage>
        <taxon>Bacteria</taxon>
        <taxon>Bacillati</taxon>
        <taxon>Actinomycetota</taxon>
        <taxon>Actinomycetes</taxon>
        <taxon>Micromonosporales</taxon>
        <taxon>Micromonosporaceae</taxon>
        <taxon>Micromonospora</taxon>
    </lineage>
</organism>